<keyword evidence="2" id="KW-0472">Membrane</keyword>
<keyword evidence="4" id="KW-1185">Reference proteome</keyword>
<feature type="compositionally biased region" description="Low complexity" evidence="1">
    <location>
        <begin position="137"/>
        <end position="148"/>
    </location>
</feature>
<dbReference type="AlphaFoldDB" id="A0A4R1Q283"/>
<reference evidence="3 4" key="1">
    <citation type="submission" date="2019-03" db="EMBL/GenBank/DDBJ databases">
        <title>Genomic Encyclopedia of Type Strains, Phase IV (KMG-IV): sequencing the most valuable type-strain genomes for metagenomic binning, comparative biology and taxonomic classification.</title>
        <authorList>
            <person name="Goeker M."/>
        </authorList>
    </citation>
    <scope>NUCLEOTIDE SEQUENCE [LARGE SCALE GENOMIC DNA]</scope>
    <source>
        <strain evidence="3 4">DSM 15969</strain>
    </source>
</reference>
<feature type="compositionally biased region" description="Basic and acidic residues" evidence="1">
    <location>
        <begin position="273"/>
        <end position="282"/>
    </location>
</feature>
<feature type="compositionally biased region" description="Basic and acidic residues" evidence="1">
    <location>
        <begin position="290"/>
        <end position="304"/>
    </location>
</feature>
<organism evidence="3 4">
    <name type="scientific">Anaerospora hongkongensis</name>
    <dbReference type="NCBI Taxonomy" id="244830"/>
    <lineage>
        <taxon>Bacteria</taxon>
        <taxon>Bacillati</taxon>
        <taxon>Bacillota</taxon>
        <taxon>Negativicutes</taxon>
        <taxon>Selenomonadales</taxon>
        <taxon>Sporomusaceae</taxon>
        <taxon>Anaerospora</taxon>
    </lineage>
</organism>
<accession>A0A4R1Q283</accession>
<feature type="compositionally biased region" description="Basic and acidic residues" evidence="1">
    <location>
        <begin position="311"/>
        <end position="322"/>
    </location>
</feature>
<dbReference type="Proteomes" id="UP000295063">
    <property type="component" value="Unassembled WGS sequence"/>
</dbReference>
<feature type="region of interest" description="Disordered" evidence="1">
    <location>
        <begin position="137"/>
        <end position="194"/>
    </location>
</feature>
<feature type="transmembrane region" description="Helical" evidence="2">
    <location>
        <begin position="78"/>
        <end position="97"/>
    </location>
</feature>
<evidence type="ECO:0000313" key="3">
    <source>
        <dbReference type="EMBL" id="TCL37758.1"/>
    </source>
</evidence>
<keyword evidence="2" id="KW-0812">Transmembrane</keyword>
<feature type="compositionally biased region" description="Basic and acidic residues" evidence="1">
    <location>
        <begin position="181"/>
        <end position="194"/>
    </location>
</feature>
<keyword evidence="2" id="KW-1133">Transmembrane helix</keyword>
<dbReference type="EMBL" id="SLUI01000005">
    <property type="protein sequence ID" value="TCL37758.1"/>
    <property type="molecule type" value="Genomic_DNA"/>
</dbReference>
<feature type="region of interest" description="Disordered" evidence="1">
    <location>
        <begin position="269"/>
        <end position="322"/>
    </location>
</feature>
<sequence length="322" mass="34746">MTTMKADKQTEELSQLIDALHRNEPMHTEDQELQELARFAAVVKHKLGSERPSQAVVNQTVDKLLADSGKHGRGMRRWLQMAAAGAAAAAFLVVAQMNPGQLPGPNQDKQLAQSPSVPSIMEKQETLVPPMVVTPLPETPAVPAAPAADSQVTEKKQPAAEPTADRAPAVRENPAAVAKAAKADVPEKAAKQSEPKVAALLLPDRKADVTVEEQGSWRQVYGAGTKDEIVITQKEQPAQYSMAMRKAEQVEEPSTKGVNKVTMAIGSRQVTVEGRKSEEELRQIGQSLADDSKDGEASSKEEQTKPNAAEQKAEKKEDKSDD</sequence>
<protein>
    <submittedName>
        <fullName evidence="3">Uncharacterized protein</fullName>
    </submittedName>
</protein>
<dbReference type="RefSeq" id="WP_132078820.1">
    <property type="nucleotide sequence ID" value="NZ_SLUI01000005.1"/>
</dbReference>
<name>A0A4R1Q283_9FIRM</name>
<comment type="caution">
    <text evidence="3">The sequence shown here is derived from an EMBL/GenBank/DDBJ whole genome shotgun (WGS) entry which is preliminary data.</text>
</comment>
<evidence type="ECO:0000256" key="2">
    <source>
        <dbReference type="SAM" id="Phobius"/>
    </source>
</evidence>
<evidence type="ECO:0000313" key="4">
    <source>
        <dbReference type="Proteomes" id="UP000295063"/>
    </source>
</evidence>
<evidence type="ECO:0000256" key="1">
    <source>
        <dbReference type="SAM" id="MobiDB-lite"/>
    </source>
</evidence>
<gene>
    <name evidence="3" type="ORF">EV210_105194</name>
</gene>
<dbReference type="OrthoDB" id="1680278at2"/>
<proteinExistence type="predicted"/>